<evidence type="ECO:0000313" key="1">
    <source>
        <dbReference type="EMBL" id="CAJ2666046.1"/>
    </source>
</evidence>
<organism evidence="1 2">
    <name type="scientific">Trifolium pratense</name>
    <name type="common">Red clover</name>
    <dbReference type="NCBI Taxonomy" id="57577"/>
    <lineage>
        <taxon>Eukaryota</taxon>
        <taxon>Viridiplantae</taxon>
        <taxon>Streptophyta</taxon>
        <taxon>Embryophyta</taxon>
        <taxon>Tracheophyta</taxon>
        <taxon>Spermatophyta</taxon>
        <taxon>Magnoliopsida</taxon>
        <taxon>eudicotyledons</taxon>
        <taxon>Gunneridae</taxon>
        <taxon>Pentapetalae</taxon>
        <taxon>rosids</taxon>
        <taxon>fabids</taxon>
        <taxon>Fabales</taxon>
        <taxon>Fabaceae</taxon>
        <taxon>Papilionoideae</taxon>
        <taxon>50 kb inversion clade</taxon>
        <taxon>NPAAA clade</taxon>
        <taxon>Hologalegina</taxon>
        <taxon>IRL clade</taxon>
        <taxon>Trifolieae</taxon>
        <taxon>Trifolium</taxon>
    </lineage>
</organism>
<evidence type="ECO:0000313" key="2">
    <source>
        <dbReference type="Proteomes" id="UP001177021"/>
    </source>
</evidence>
<accession>A0ACB0LCC9</accession>
<keyword evidence="2" id="KW-1185">Reference proteome</keyword>
<reference evidence="1" key="1">
    <citation type="submission" date="2023-10" db="EMBL/GenBank/DDBJ databases">
        <authorList>
            <person name="Rodriguez Cubillos JULIANA M."/>
            <person name="De Vega J."/>
        </authorList>
    </citation>
    <scope>NUCLEOTIDE SEQUENCE</scope>
</reference>
<sequence length="158" mass="17748">MKHDQKLLETGSISKPGTKQTDFEFLTSVSSELSNDVVFCGKVITRKTEPDSAPQKRKDNAIVAGIKLPSGRENRYRRSGSERKNFSGMFGIAKFPLQMELSDMKMRQERRESITLPLPKYTAKDGGGESCWEMVRPLQRQGSIMSVLKASFGCIRIV</sequence>
<protein>
    <submittedName>
        <fullName evidence="1">Uncharacterized protein</fullName>
    </submittedName>
</protein>
<dbReference type="EMBL" id="CASHSV030000513">
    <property type="protein sequence ID" value="CAJ2666046.1"/>
    <property type="molecule type" value="Genomic_DNA"/>
</dbReference>
<gene>
    <name evidence="1" type="ORF">MILVUS5_LOCUS30911</name>
</gene>
<proteinExistence type="predicted"/>
<dbReference type="Proteomes" id="UP001177021">
    <property type="component" value="Unassembled WGS sequence"/>
</dbReference>
<comment type="caution">
    <text evidence="1">The sequence shown here is derived from an EMBL/GenBank/DDBJ whole genome shotgun (WGS) entry which is preliminary data.</text>
</comment>
<name>A0ACB0LCC9_TRIPR</name>